<reference evidence="1" key="1">
    <citation type="submission" date="2018-02" db="EMBL/GenBank/DDBJ databases">
        <title>Rhizophora mucronata_Transcriptome.</title>
        <authorList>
            <person name="Meera S.P."/>
            <person name="Sreeshan A."/>
            <person name="Augustine A."/>
        </authorList>
    </citation>
    <scope>NUCLEOTIDE SEQUENCE</scope>
    <source>
        <tissue evidence="1">Leaf</tissue>
    </source>
</reference>
<dbReference type="EMBL" id="GGEC01034171">
    <property type="protein sequence ID" value="MBX14655.1"/>
    <property type="molecule type" value="Transcribed_RNA"/>
</dbReference>
<sequence length="73" mass="8202">MPTAETKPLNEMDKWSYIPTSHLSKCNCAHPRIRLHHGSKLQKPNVALCPHATTPKEHEVKGSHSRLLSIPIT</sequence>
<protein>
    <submittedName>
        <fullName evidence="1">Uncharacterized protein</fullName>
    </submittedName>
</protein>
<organism evidence="1">
    <name type="scientific">Rhizophora mucronata</name>
    <name type="common">Asiatic mangrove</name>
    <dbReference type="NCBI Taxonomy" id="61149"/>
    <lineage>
        <taxon>Eukaryota</taxon>
        <taxon>Viridiplantae</taxon>
        <taxon>Streptophyta</taxon>
        <taxon>Embryophyta</taxon>
        <taxon>Tracheophyta</taxon>
        <taxon>Spermatophyta</taxon>
        <taxon>Magnoliopsida</taxon>
        <taxon>eudicotyledons</taxon>
        <taxon>Gunneridae</taxon>
        <taxon>Pentapetalae</taxon>
        <taxon>rosids</taxon>
        <taxon>fabids</taxon>
        <taxon>Malpighiales</taxon>
        <taxon>Rhizophoraceae</taxon>
        <taxon>Rhizophora</taxon>
    </lineage>
</organism>
<proteinExistence type="predicted"/>
<name>A0A2P2L9J6_RHIMU</name>
<dbReference type="AlphaFoldDB" id="A0A2P2L9J6"/>
<evidence type="ECO:0000313" key="1">
    <source>
        <dbReference type="EMBL" id="MBX14655.1"/>
    </source>
</evidence>
<accession>A0A2P2L9J6</accession>